<feature type="domain" description="TssC1 N-terminal" evidence="1">
    <location>
        <begin position="29"/>
        <end position="334"/>
    </location>
</feature>
<organism evidence="3 4">
    <name type="scientific">Paracoccus fistulariae</name>
    <dbReference type="NCBI Taxonomy" id="658446"/>
    <lineage>
        <taxon>Bacteria</taxon>
        <taxon>Pseudomonadati</taxon>
        <taxon>Pseudomonadota</taxon>
        <taxon>Alphaproteobacteria</taxon>
        <taxon>Rhodobacterales</taxon>
        <taxon>Paracoccaceae</taxon>
        <taxon>Paracoccus</taxon>
    </lineage>
</organism>
<evidence type="ECO:0000313" key="4">
    <source>
        <dbReference type="Proteomes" id="UP001219349"/>
    </source>
</evidence>
<evidence type="ECO:0000259" key="2">
    <source>
        <dbReference type="Pfam" id="PF18945"/>
    </source>
</evidence>
<dbReference type="Pfam" id="PF18945">
    <property type="entry name" value="VipB_2"/>
    <property type="match status" value="1"/>
</dbReference>
<dbReference type="RefSeq" id="WP_271883924.1">
    <property type="nucleotide sequence ID" value="NZ_CP067136.1"/>
</dbReference>
<name>A0ABY7SGZ0_9RHOB</name>
<dbReference type="Pfam" id="PF05943">
    <property type="entry name" value="VipB"/>
    <property type="match status" value="1"/>
</dbReference>
<dbReference type="PANTHER" id="PTHR35565">
    <property type="entry name" value="CYTOPLASMIC PROTEIN-RELATED"/>
    <property type="match status" value="1"/>
</dbReference>
<dbReference type="InterPro" id="IPR010269">
    <property type="entry name" value="T6SS_TssC-like"/>
</dbReference>
<dbReference type="InterPro" id="IPR044031">
    <property type="entry name" value="TssC1_N"/>
</dbReference>
<feature type="domain" description="TssC1 C-terminal" evidence="2">
    <location>
        <begin position="344"/>
        <end position="453"/>
    </location>
</feature>
<keyword evidence="4" id="KW-1185">Reference proteome</keyword>
<dbReference type="InterPro" id="IPR044032">
    <property type="entry name" value="TssC1_C"/>
</dbReference>
<dbReference type="PANTHER" id="PTHR35565:SF3">
    <property type="entry name" value="TYPE VI SECRETION SYSTEM SHEATH PROTEIN TSSC1"/>
    <property type="match status" value="1"/>
</dbReference>
<protein>
    <submittedName>
        <fullName evidence="3">Type VI secretion system contractile sheath large subunit</fullName>
    </submittedName>
</protein>
<proteinExistence type="predicted"/>
<evidence type="ECO:0000313" key="3">
    <source>
        <dbReference type="EMBL" id="WCR06213.1"/>
    </source>
</evidence>
<dbReference type="Proteomes" id="UP001219349">
    <property type="component" value="Chromosome"/>
</dbReference>
<accession>A0ABY7SGZ0</accession>
<reference evidence="3 4" key="1">
    <citation type="submission" date="2021-01" db="EMBL/GenBank/DDBJ databases">
        <title>Biogeographic distribution of Paracoccus.</title>
        <authorList>
            <person name="Hollensteiner J."/>
            <person name="Leineberger J."/>
            <person name="Brinkhoff T."/>
            <person name="Daniel R."/>
        </authorList>
    </citation>
    <scope>NUCLEOTIDE SEQUENCE [LARGE SCALE GENOMIC DNA]</scope>
    <source>
        <strain evidence="3 4">KCTC 22803</strain>
    </source>
</reference>
<dbReference type="NCBIfam" id="TIGR03355">
    <property type="entry name" value="VI_chp_2"/>
    <property type="match status" value="1"/>
</dbReference>
<gene>
    <name evidence="3" type="primary">tssC</name>
    <name evidence="3" type="ORF">JHX87_12000</name>
</gene>
<dbReference type="EMBL" id="CP067136">
    <property type="protein sequence ID" value="WCR06213.1"/>
    <property type="molecule type" value="Genomic_DNA"/>
</dbReference>
<evidence type="ECO:0000259" key="1">
    <source>
        <dbReference type="Pfam" id="PF05943"/>
    </source>
</evidence>
<sequence length="457" mass="49815">MSASALFVEAGLPDDPGAAAWRGLAARIDRLIAAIDDQLTRQLNAILHAPEFRAMEARWRGLRMLVDQAGIGRGVVVRALDGDWASVGRNLERATDYDQSHLFQLIYDQEFGMPGGLPFGLIVADYQVAPQSGPGDQIEVLRRLASVAAAAFCPVVLNAAPLVFGVRDYAEIGAETDLSPGRADSPDLIRWTGLRKADDARFLGLVAPGLMLRAPRSRFQKGHVDGFTFDEAADRPLMIGGSFAFAATVIEAFLDSAWFAAIRGARQDESGGGRVPGYDPLDYGTDQHGLSAQPPAQFRPTPTQEQAMTAQGVIPLSTLFHDHQPVFNANPSLHLPGVYDSAVATQNARLAAMLQYVLCTSRFAHYLKVIMRDEVGSITDRRVIEARLKDWLRGYCLGNDDASQALKAQYPLRDAGVQISDIPGRPGAYRCTIHLQPHFQLDDIETSFHLIAERNTA</sequence>